<protein>
    <submittedName>
        <fullName evidence="1">HAD hydrolase family protein</fullName>
    </submittedName>
</protein>
<dbReference type="PANTHER" id="PTHR10000">
    <property type="entry name" value="PHOSPHOSERINE PHOSPHATASE"/>
    <property type="match status" value="1"/>
</dbReference>
<dbReference type="SUPFAM" id="SSF56784">
    <property type="entry name" value="HAD-like"/>
    <property type="match status" value="1"/>
</dbReference>
<dbReference type="PANTHER" id="PTHR10000:SF8">
    <property type="entry name" value="HAD SUPERFAMILY HYDROLASE-LIKE, TYPE 3"/>
    <property type="match status" value="1"/>
</dbReference>
<name>A0ABW1X3G1_9ACTN</name>
<evidence type="ECO:0000313" key="1">
    <source>
        <dbReference type="EMBL" id="MFC6397029.1"/>
    </source>
</evidence>
<keyword evidence="1" id="KW-0378">Hydrolase</keyword>
<dbReference type="RefSeq" id="WP_343884773.1">
    <property type="nucleotide sequence ID" value="NZ_BAAAKI010000003.1"/>
</dbReference>
<dbReference type="GO" id="GO:0016787">
    <property type="term" value="F:hydrolase activity"/>
    <property type="evidence" value="ECO:0007669"/>
    <property type="project" value="UniProtKB-KW"/>
</dbReference>
<dbReference type="Gene3D" id="3.40.50.1000">
    <property type="entry name" value="HAD superfamily/HAD-like"/>
    <property type="match status" value="1"/>
</dbReference>
<dbReference type="Pfam" id="PF08282">
    <property type="entry name" value="Hydrolase_3"/>
    <property type="match status" value="1"/>
</dbReference>
<evidence type="ECO:0000313" key="2">
    <source>
        <dbReference type="Proteomes" id="UP001596266"/>
    </source>
</evidence>
<dbReference type="InterPro" id="IPR023214">
    <property type="entry name" value="HAD_sf"/>
</dbReference>
<dbReference type="Proteomes" id="UP001596266">
    <property type="component" value="Unassembled WGS sequence"/>
</dbReference>
<accession>A0ABW1X3G1</accession>
<organism evidence="1 2">
    <name type="scientific">Luteococcus sanguinis</name>
    <dbReference type="NCBI Taxonomy" id="174038"/>
    <lineage>
        <taxon>Bacteria</taxon>
        <taxon>Bacillati</taxon>
        <taxon>Actinomycetota</taxon>
        <taxon>Actinomycetes</taxon>
        <taxon>Propionibacteriales</taxon>
        <taxon>Propionibacteriaceae</taxon>
        <taxon>Luteococcus</taxon>
    </lineage>
</organism>
<reference evidence="2" key="1">
    <citation type="journal article" date="2019" name="Int. J. Syst. Evol. Microbiol.">
        <title>The Global Catalogue of Microorganisms (GCM) 10K type strain sequencing project: providing services to taxonomists for standard genome sequencing and annotation.</title>
        <authorList>
            <consortium name="The Broad Institute Genomics Platform"/>
            <consortium name="The Broad Institute Genome Sequencing Center for Infectious Disease"/>
            <person name="Wu L."/>
            <person name="Ma J."/>
        </authorList>
    </citation>
    <scope>NUCLEOTIDE SEQUENCE [LARGE SCALE GENOMIC DNA]</scope>
    <source>
        <strain evidence="2">CGMCC 1.15277</strain>
    </source>
</reference>
<gene>
    <name evidence="1" type="ORF">ACFP57_08555</name>
</gene>
<sequence>MRPALVATDLDGTFLGADGRPSEENVRAALRCHELGIPFVVATGRPARWLDCLDPIREAEPFVLISNGAVVFDLTHRHVVESFPIEADVALEATQLIREAVPSAHVCVEWGLGWGHEEGYPSEGRIEDAGVVAPVHELVRRAPVVKLIAVSDDHTSEELGMAVAPALGDLLTCTWSFNGPFGLLEISARGVTKAHTLALLCAQLGIDPAHAAAFGDMPNDLAMLELVGMPYVMADCHQSLANAGYPSAGRHDESGVGRTIASLLDKN</sequence>
<dbReference type="EMBL" id="JBHSUA010000018">
    <property type="protein sequence ID" value="MFC6397029.1"/>
    <property type="molecule type" value="Genomic_DNA"/>
</dbReference>
<comment type="caution">
    <text evidence="1">The sequence shown here is derived from an EMBL/GenBank/DDBJ whole genome shotgun (WGS) entry which is preliminary data.</text>
</comment>
<proteinExistence type="predicted"/>
<keyword evidence="2" id="KW-1185">Reference proteome</keyword>
<dbReference type="InterPro" id="IPR036412">
    <property type="entry name" value="HAD-like_sf"/>
</dbReference>
<dbReference type="Gene3D" id="3.30.1240.10">
    <property type="match status" value="1"/>
</dbReference>